<comment type="subcellular location">
    <subcellularLocation>
        <location evidence="2">Cell membrane</location>
        <topology evidence="2">Lipid-anchor</topology>
    </subcellularLocation>
</comment>
<dbReference type="GO" id="GO:0015562">
    <property type="term" value="F:efflux transmembrane transporter activity"/>
    <property type="evidence" value="ECO:0007669"/>
    <property type="project" value="InterPro"/>
</dbReference>
<proteinExistence type="inferred from homology"/>
<accession>A0A4U8YM71</accession>
<keyword evidence="2 3" id="KW-0449">Lipoprotein</keyword>
<evidence type="ECO:0000313" key="4">
    <source>
        <dbReference type="Proteomes" id="UP000507962"/>
    </source>
</evidence>
<keyword evidence="2" id="KW-0472">Membrane</keyword>
<dbReference type="RefSeq" id="WP_180139414.1">
    <property type="nucleotide sequence ID" value="NZ_CAADHO010000003.1"/>
</dbReference>
<dbReference type="Gene3D" id="2.20.200.10">
    <property type="entry name" value="Outer membrane efflux proteins (OEP)"/>
    <property type="match status" value="1"/>
</dbReference>
<evidence type="ECO:0000313" key="3">
    <source>
        <dbReference type="EMBL" id="VFQ44259.1"/>
    </source>
</evidence>
<reference evidence="3 4" key="1">
    <citation type="submission" date="2019-03" db="EMBL/GenBank/DDBJ databases">
        <authorList>
            <person name="Nijsse B."/>
        </authorList>
    </citation>
    <scope>NUCLEOTIDE SEQUENCE [LARGE SCALE GENOMIC DNA]</scope>
    <source>
        <strain evidence="3">Desulfoluna butyratoxydans MSL71</strain>
    </source>
</reference>
<evidence type="ECO:0000256" key="2">
    <source>
        <dbReference type="RuleBase" id="RU362097"/>
    </source>
</evidence>
<dbReference type="Gene3D" id="1.20.1600.10">
    <property type="entry name" value="Outer membrane efflux proteins (OEP)"/>
    <property type="match status" value="1"/>
</dbReference>
<sequence>MKRGWLIVLALGLGAFSGCSVHDRTAPGAMAEQAVDLREAGDTTLRPEVDWWLFLEDDTLNTLVETALEENPTLDRAAANVRKAEALLGAQKAADLPGVNLTGSAGRARTEGFMAGISNSWNLSAAASYELDLWGGRQALENQRALDREASLASLSEALVTVSAQVADTWYLRLERQVQLDLSEERVAMRRELLEMIEWRYGQGTATARDVYDTRTELAVDEVTLARYRTDVAVADHALSALLNRKPGGLEAVIPGISGKPLPTMAPLSQEPLSSRLILGRPDMVRAMLDVMKADEAVAVSLADRFPTFSLTAGYGRAGDGWEAGSNSGTVWNIGGELLAPLIDWGRRKSLVEADRAAFDDAVARYRTTALTAFTEAADALTRCRNGEREDARLKESLDASSATTAYVTSRYLEGASDYLTLMIARIAENEARSRLATSRRLLLSNRIGLARALGGSFSDTWVETYVTTHRETE</sequence>
<dbReference type="EMBL" id="CAADHO010000003">
    <property type="protein sequence ID" value="VFQ44259.1"/>
    <property type="molecule type" value="Genomic_DNA"/>
</dbReference>
<dbReference type="InterPro" id="IPR003423">
    <property type="entry name" value="OMP_efflux"/>
</dbReference>
<dbReference type="PANTHER" id="PTHR30203">
    <property type="entry name" value="OUTER MEMBRANE CATION EFFLUX PROTEIN"/>
    <property type="match status" value="1"/>
</dbReference>
<dbReference type="Proteomes" id="UP000507962">
    <property type="component" value="Unassembled WGS sequence"/>
</dbReference>
<organism evidence="3 4">
    <name type="scientific">Desulfoluna butyratoxydans</name>
    <dbReference type="NCBI Taxonomy" id="231438"/>
    <lineage>
        <taxon>Bacteria</taxon>
        <taxon>Pseudomonadati</taxon>
        <taxon>Thermodesulfobacteriota</taxon>
        <taxon>Desulfobacteria</taxon>
        <taxon>Desulfobacterales</taxon>
        <taxon>Desulfolunaceae</taxon>
        <taxon>Desulfoluna</taxon>
    </lineage>
</organism>
<protein>
    <submittedName>
        <fullName evidence="3">Rnd efflux system outer membrane lipoprotein nodt</fullName>
    </submittedName>
</protein>
<keyword evidence="2" id="KW-1134">Transmembrane beta strand</keyword>
<evidence type="ECO:0000256" key="1">
    <source>
        <dbReference type="ARBA" id="ARBA00007613"/>
    </source>
</evidence>
<dbReference type="PROSITE" id="PS51257">
    <property type="entry name" value="PROKAR_LIPOPROTEIN"/>
    <property type="match status" value="1"/>
</dbReference>
<dbReference type="PANTHER" id="PTHR30203:SF24">
    <property type="entry name" value="BLR4935 PROTEIN"/>
    <property type="match status" value="1"/>
</dbReference>
<keyword evidence="4" id="KW-1185">Reference proteome</keyword>
<dbReference type="SUPFAM" id="SSF56954">
    <property type="entry name" value="Outer membrane efflux proteins (OEP)"/>
    <property type="match status" value="1"/>
</dbReference>
<gene>
    <name evidence="3" type="ORF">MSL71_19040</name>
</gene>
<dbReference type="GO" id="GO:0005886">
    <property type="term" value="C:plasma membrane"/>
    <property type="evidence" value="ECO:0007669"/>
    <property type="project" value="UniProtKB-SubCell"/>
</dbReference>
<dbReference type="AlphaFoldDB" id="A0A4U8YM71"/>
<dbReference type="NCBIfam" id="TIGR01845">
    <property type="entry name" value="outer_NodT"/>
    <property type="match status" value="1"/>
</dbReference>
<comment type="similarity">
    <text evidence="1 2">Belongs to the outer membrane factor (OMF) (TC 1.B.17) family.</text>
</comment>
<keyword evidence="2" id="KW-0812">Transmembrane</keyword>
<name>A0A4U8YM71_9BACT</name>
<dbReference type="Pfam" id="PF02321">
    <property type="entry name" value="OEP"/>
    <property type="match status" value="2"/>
</dbReference>
<dbReference type="InterPro" id="IPR010131">
    <property type="entry name" value="MdtP/NodT-like"/>
</dbReference>
<keyword evidence="2" id="KW-0564">Palmitate</keyword>